<dbReference type="InterPro" id="IPR004090">
    <property type="entry name" value="Chemotax_Me-accpt_rcpt"/>
</dbReference>
<dbReference type="Pfam" id="PF12729">
    <property type="entry name" value="4HB_MCP_1"/>
    <property type="match status" value="1"/>
</dbReference>
<dbReference type="Pfam" id="PF00015">
    <property type="entry name" value="MCPsignal"/>
    <property type="match status" value="1"/>
</dbReference>
<evidence type="ECO:0000256" key="1">
    <source>
        <dbReference type="ARBA" id="ARBA00004236"/>
    </source>
</evidence>
<name>A0ABU1TVQ8_9BACL</name>
<evidence type="ECO:0000256" key="2">
    <source>
        <dbReference type="ARBA" id="ARBA00022475"/>
    </source>
</evidence>
<keyword evidence="4 6" id="KW-0807">Transducer</keyword>
<evidence type="ECO:0000256" key="4">
    <source>
        <dbReference type="ARBA" id="ARBA00023224"/>
    </source>
</evidence>
<evidence type="ECO:0000256" key="3">
    <source>
        <dbReference type="ARBA" id="ARBA00023136"/>
    </source>
</evidence>
<dbReference type="PANTHER" id="PTHR32089:SF112">
    <property type="entry name" value="LYSOZYME-LIKE PROTEIN-RELATED"/>
    <property type="match status" value="1"/>
</dbReference>
<dbReference type="PROSITE" id="PS50111">
    <property type="entry name" value="CHEMOTAXIS_TRANSDUC_2"/>
    <property type="match status" value="1"/>
</dbReference>
<evidence type="ECO:0000256" key="7">
    <source>
        <dbReference type="SAM" id="Phobius"/>
    </source>
</evidence>
<dbReference type="SMART" id="SM00304">
    <property type="entry name" value="HAMP"/>
    <property type="match status" value="1"/>
</dbReference>
<keyword evidence="2" id="KW-1003">Cell membrane</keyword>
<feature type="domain" description="Methyl-accepting transducer" evidence="8">
    <location>
        <begin position="276"/>
        <end position="512"/>
    </location>
</feature>
<dbReference type="Gene3D" id="6.10.340.10">
    <property type="match status" value="1"/>
</dbReference>
<dbReference type="InterPro" id="IPR024478">
    <property type="entry name" value="HlyB_4HB_MCP"/>
</dbReference>
<dbReference type="Gene3D" id="1.10.287.950">
    <property type="entry name" value="Methyl-accepting chemotaxis protein"/>
    <property type="match status" value="1"/>
</dbReference>
<accession>A0ABU1TVQ8</accession>
<dbReference type="PROSITE" id="PS50885">
    <property type="entry name" value="HAMP"/>
    <property type="match status" value="1"/>
</dbReference>
<comment type="subcellular location">
    <subcellularLocation>
        <location evidence="1">Cell membrane</location>
    </subcellularLocation>
</comment>
<keyword evidence="11" id="KW-1185">Reference proteome</keyword>
<evidence type="ECO:0000256" key="6">
    <source>
        <dbReference type="PROSITE-ProRule" id="PRU00284"/>
    </source>
</evidence>
<organism evidence="10 11">
    <name type="scientific">Fictibacillus barbaricus</name>
    <dbReference type="NCBI Taxonomy" id="182136"/>
    <lineage>
        <taxon>Bacteria</taxon>
        <taxon>Bacillati</taxon>
        <taxon>Bacillota</taxon>
        <taxon>Bacilli</taxon>
        <taxon>Bacillales</taxon>
        <taxon>Fictibacillaceae</taxon>
        <taxon>Fictibacillus</taxon>
    </lineage>
</organism>
<keyword evidence="3 7" id="KW-0472">Membrane</keyword>
<evidence type="ECO:0000259" key="8">
    <source>
        <dbReference type="PROSITE" id="PS50111"/>
    </source>
</evidence>
<keyword evidence="7" id="KW-1133">Transmembrane helix</keyword>
<dbReference type="Pfam" id="PF00672">
    <property type="entry name" value="HAMP"/>
    <property type="match status" value="1"/>
</dbReference>
<evidence type="ECO:0000313" key="11">
    <source>
        <dbReference type="Proteomes" id="UP001258181"/>
    </source>
</evidence>
<dbReference type="PRINTS" id="PR00260">
    <property type="entry name" value="CHEMTRNSDUCR"/>
</dbReference>
<comment type="caution">
    <text evidence="10">The sequence shown here is derived from an EMBL/GenBank/DDBJ whole genome shotgun (WGS) entry which is preliminary data.</text>
</comment>
<dbReference type="CDD" id="cd11386">
    <property type="entry name" value="MCP_signal"/>
    <property type="match status" value="1"/>
</dbReference>
<dbReference type="CDD" id="cd06225">
    <property type="entry name" value="HAMP"/>
    <property type="match status" value="1"/>
</dbReference>
<keyword evidence="7" id="KW-0812">Transmembrane</keyword>
<comment type="similarity">
    <text evidence="5">Belongs to the methyl-accepting chemotaxis (MCP) protein family.</text>
</comment>
<reference evidence="10 11" key="1">
    <citation type="submission" date="2023-07" db="EMBL/GenBank/DDBJ databases">
        <title>Sorghum-associated microbial communities from plants grown in Nebraska, USA.</title>
        <authorList>
            <person name="Schachtman D."/>
        </authorList>
    </citation>
    <scope>NUCLEOTIDE SEQUENCE [LARGE SCALE GENOMIC DNA]</scope>
    <source>
        <strain evidence="10 11">BE211</strain>
    </source>
</reference>
<dbReference type="SUPFAM" id="SSF58104">
    <property type="entry name" value="Methyl-accepting chemotaxis protein (MCP) signaling domain"/>
    <property type="match status" value="1"/>
</dbReference>
<dbReference type="SMART" id="SM00283">
    <property type="entry name" value="MA"/>
    <property type="match status" value="1"/>
</dbReference>
<protein>
    <submittedName>
        <fullName evidence="10">Methyl-accepting chemotaxis protein</fullName>
    </submittedName>
</protein>
<gene>
    <name evidence="10" type="ORF">J2X07_000270</name>
</gene>
<dbReference type="PANTHER" id="PTHR32089">
    <property type="entry name" value="METHYL-ACCEPTING CHEMOTAXIS PROTEIN MCPB"/>
    <property type="match status" value="1"/>
</dbReference>
<feature type="transmembrane region" description="Helical" evidence="7">
    <location>
        <begin position="179"/>
        <end position="203"/>
    </location>
</feature>
<evidence type="ECO:0000259" key="9">
    <source>
        <dbReference type="PROSITE" id="PS50885"/>
    </source>
</evidence>
<feature type="domain" description="HAMP" evidence="9">
    <location>
        <begin position="204"/>
        <end position="257"/>
    </location>
</feature>
<dbReference type="InterPro" id="IPR004089">
    <property type="entry name" value="MCPsignal_dom"/>
</dbReference>
<feature type="transmembrane region" description="Helical" evidence="7">
    <location>
        <begin position="12"/>
        <end position="31"/>
    </location>
</feature>
<evidence type="ECO:0000256" key="5">
    <source>
        <dbReference type="ARBA" id="ARBA00029447"/>
    </source>
</evidence>
<dbReference type="Proteomes" id="UP001258181">
    <property type="component" value="Unassembled WGS sequence"/>
</dbReference>
<evidence type="ECO:0000313" key="10">
    <source>
        <dbReference type="EMBL" id="MDR7071295.1"/>
    </source>
</evidence>
<dbReference type="RefSeq" id="WP_310255796.1">
    <property type="nucleotide sequence ID" value="NZ_JAVDWA010000001.1"/>
</dbReference>
<sequence length="562" mass="60659">MKLSLSRKLIGSFLTIAVLFAATCGVFFYFLKDMQNTYNDLLDRRAVISQKASQIELQTTIQSNSVREYLLEQSSSSKSRLLDSTDKIDVLTAEMMKLVKNKADQKKLERIYYLNNDYKNESNRVLQNSISNMEAANEYAKSTLFPLGDEMSKITREMSNRQSNLMDEGKVGVHEAESFVVTLITILGIVIVIAAIVIGIIISRMISRPVVRMSDMLNDIADGDLTMDPIQVKNKDEIGLLANGINHMGTNLAALIRQIRVTAEQVAASSEQLSASADQTSLATEQIAATIGAVAGGSQDQVRTVESIVEAMNQLSAGIQQIAVSMQTMSESSSKSLQVAEGGNATIRKTIGQMDAIHTSITNTSQVVKNLGEQSEEITNIVDVITEISGQTNLLALNAAIEAARAGEQGRGFAVVADEVRKLAEQSSASAQQIGQLITSIQELTEQAVNAMESGTKEVTSGRNLVHQSGEAFQSLFESVAEVSNQVGEISAATQQMSASTEQVVESIEVISHMAETAASSTQEVSASAEEQLASMEEISSSSNALSQLAEEMNETINKFKV</sequence>
<proteinExistence type="inferred from homology"/>
<dbReference type="InterPro" id="IPR003660">
    <property type="entry name" value="HAMP_dom"/>
</dbReference>
<dbReference type="EMBL" id="JAVDWA010000001">
    <property type="protein sequence ID" value="MDR7071295.1"/>
    <property type="molecule type" value="Genomic_DNA"/>
</dbReference>